<sequence>MGRWCEVDDQEWLFSNNKDLPLDKQKTGLVCYISVHHSLDFGVKLTVASHPAPGDQDQSVTICVLPCSCMTVPHP</sequence>
<protein>
    <submittedName>
        <fullName evidence="1">Uncharacterized protein</fullName>
    </submittedName>
</protein>
<organism evidence="1 2">
    <name type="scientific">Lithospermum erythrorhizon</name>
    <name type="common">Purple gromwell</name>
    <name type="synonym">Lithospermum officinale var. erythrorhizon</name>
    <dbReference type="NCBI Taxonomy" id="34254"/>
    <lineage>
        <taxon>Eukaryota</taxon>
        <taxon>Viridiplantae</taxon>
        <taxon>Streptophyta</taxon>
        <taxon>Embryophyta</taxon>
        <taxon>Tracheophyta</taxon>
        <taxon>Spermatophyta</taxon>
        <taxon>Magnoliopsida</taxon>
        <taxon>eudicotyledons</taxon>
        <taxon>Gunneridae</taxon>
        <taxon>Pentapetalae</taxon>
        <taxon>asterids</taxon>
        <taxon>lamiids</taxon>
        <taxon>Boraginales</taxon>
        <taxon>Boraginaceae</taxon>
        <taxon>Boraginoideae</taxon>
        <taxon>Lithospermeae</taxon>
        <taxon>Lithospermum</taxon>
    </lineage>
</organism>
<reference evidence="1 2" key="1">
    <citation type="submission" date="2024-01" db="EMBL/GenBank/DDBJ databases">
        <title>The complete chloroplast genome sequence of Lithospermum erythrorhizon: insights into the phylogenetic relationship among Boraginaceae species and the maternal lineages of purple gromwells.</title>
        <authorList>
            <person name="Okada T."/>
            <person name="Watanabe K."/>
        </authorList>
    </citation>
    <scope>NUCLEOTIDE SEQUENCE [LARGE SCALE GENOMIC DNA]</scope>
</reference>
<proteinExistence type="predicted"/>
<evidence type="ECO:0000313" key="1">
    <source>
        <dbReference type="EMBL" id="GAA0182631.1"/>
    </source>
</evidence>
<gene>
    <name evidence="1" type="ORF">LIER_30399</name>
</gene>
<comment type="caution">
    <text evidence="1">The sequence shown here is derived from an EMBL/GenBank/DDBJ whole genome shotgun (WGS) entry which is preliminary data.</text>
</comment>
<name>A0AAV3RTC9_LITER</name>
<accession>A0AAV3RTC9</accession>
<dbReference type="AlphaFoldDB" id="A0AAV3RTC9"/>
<dbReference type="EMBL" id="BAABME010010867">
    <property type="protein sequence ID" value="GAA0182631.1"/>
    <property type="molecule type" value="Genomic_DNA"/>
</dbReference>
<dbReference type="Proteomes" id="UP001454036">
    <property type="component" value="Unassembled WGS sequence"/>
</dbReference>
<keyword evidence="2" id="KW-1185">Reference proteome</keyword>
<evidence type="ECO:0000313" key="2">
    <source>
        <dbReference type="Proteomes" id="UP001454036"/>
    </source>
</evidence>